<sequence length="66" mass="7583">MTKRNLSLVMTILAMFLTILNFDFATFNIESKSTWIFISASILLIASIVLLFINKNKTIKIEEKTK</sequence>
<feature type="transmembrane region" description="Helical" evidence="1">
    <location>
        <begin position="7"/>
        <end position="29"/>
    </location>
</feature>
<evidence type="ECO:0000256" key="1">
    <source>
        <dbReference type="SAM" id="Phobius"/>
    </source>
</evidence>
<evidence type="ECO:0000313" key="3">
    <source>
        <dbReference type="Proteomes" id="UP000806077"/>
    </source>
</evidence>
<accession>A0AAP1RHH9</accession>
<proteinExistence type="predicted"/>
<dbReference type="AlphaFoldDB" id="A0AAP1RHH9"/>
<keyword evidence="1" id="KW-0472">Membrane</keyword>
<protein>
    <submittedName>
        <fullName evidence="2">Uncharacterized protein</fullName>
    </submittedName>
</protein>
<feature type="transmembrane region" description="Helical" evidence="1">
    <location>
        <begin position="35"/>
        <end position="54"/>
    </location>
</feature>
<keyword evidence="1" id="KW-0812">Transmembrane</keyword>
<dbReference type="EMBL" id="WXXV01000021">
    <property type="protein sequence ID" value="MBE7696086.1"/>
    <property type="molecule type" value="Genomic_DNA"/>
</dbReference>
<keyword evidence="3" id="KW-1185">Reference proteome</keyword>
<organism evidence="2 3">
    <name type="scientific">Tenacibaculum finnmarkense genomovar finnmarkense</name>
    <dbReference type="NCBI Taxonomy" id="1458503"/>
    <lineage>
        <taxon>Bacteria</taxon>
        <taxon>Pseudomonadati</taxon>
        <taxon>Bacteroidota</taxon>
        <taxon>Flavobacteriia</taxon>
        <taxon>Flavobacteriales</taxon>
        <taxon>Flavobacteriaceae</taxon>
        <taxon>Tenacibaculum</taxon>
        <taxon>Tenacibaculum finnmarkense</taxon>
    </lineage>
</organism>
<keyword evidence="1" id="KW-1133">Transmembrane helix</keyword>
<name>A0AAP1RHH9_9FLAO</name>
<evidence type="ECO:0000313" key="2">
    <source>
        <dbReference type="EMBL" id="MBE7696086.1"/>
    </source>
</evidence>
<dbReference type="RefSeq" id="WP_145993710.1">
    <property type="nucleotide sequence ID" value="NZ_JAFMUA010000001.1"/>
</dbReference>
<reference evidence="2 3" key="1">
    <citation type="journal article" date="2020" name="Int. J. Syst. Evol. Microbiol.">
        <title>Tenacibaculum piscium sp. nov., isolated from skin ulcers of sea-farmed fish, and description of Tenacibaculum finnmarkense sp. nov. with subdivision into genomovars finnmarkense and ulcerans.</title>
        <authorList>
            <person name="Olsen A.B."/>
            <person name="Spilsberg B."/>
            <person name="Nilsen H.K."/>
            <person name="Lagesen K."/>
            <person name="Gulla S."/>
            <person name="Avendano-Herrera R."/>
            <person name="Irgang R."/>
            <person name="Duchaud E."/>
            <person name="Colquhoun D.J."/>
        </authorList>
    </citation>
    <scope>NUCLEOTIDE SEQUENCE [LARGE SCALE GENOMIC DNA]</scope>
    <source>
        <strain evidence="2 3">TNO037</strain>
    </source>
</reference>
<gene>
    <name evidence="2" type="ORF">F7645_11715</name>
</gene>
<dbReference type="Proteomes" id="UP000806077">
    <property type="component" value="Unassembled WGS sequence"/>
</dbReference>
<comment type="caution">
    <text evidence="2">The sequence shown here is derived from an EMBL/GenBank/DDBJ whole genome shotgun (WGS) entry which is preliminary data.</text>
</comment>